<sequence length="32" mass="3786">MILSMDAQNDVTQEWLDRVKIARKGLRGTKRR</sequence>
<evidence type="ECO:0000313" key="1">
    <source>
        <dbReference type="EMBL" id="ACG24317.1"/>
    </source>
</evidence>
<organism evidence="1">
    <name type="scientific">Zea mays</name>
    <name type="common">Maize</name>
    <dbReference type="NCBI Taxonomy" id="4577"/>
    <lineage>
        <taxon>Eukaryota</taxon>
        <taxon>Viridiplantae</taxon>
        <taxon>Streptophyta</taxon>
        <taxon>Embryophyta</taxon>
        <taxon>Tracheophyta</taxon>
        <taxon>Spermatophyta</taxon>
        <taxon>Magnoliopsida</taxon>
        <taxon>Liliopsida</taxon>
        <taxon>Poales</taxon>
        <taxon>Poaceae</taxon>
        <taxon>PACMAD clade</taxon>
        <taxon>Panicoideae</taxon>
        <taxon>Andropogonodae</taxon>
        <taxon>Andropogoneae</taxon>
        <taxon>Tripsacinae</taxon>
        <taxon>Zea</taxon>
    </lineage>
</organism>
<reference evidence="1" key="1">
    <citation type="journal article" date="2009" name="Plant Mol. Biol.">
        <title>Insights into corn genes derived from large-scale cDNA sequencing.</title>
        <authorList>
            <person name="Alexandrov N.N."/>
            <person name="Brover V.V."/>
            <person name="Freidin S."/>
            <person name="Troukhan M.E."/>
            <person name="Tatarinova T.V."/>
            <person name="Zhang H."/>
            <person name="Swaller T.J."/>
            <person name="Lu Y.P."/>
            <person name="Bouck J."/>
            <person name="Flavell R.B."/>
            <person name="Feldmann K.A."/>
        </authorList>
    </citation>
    <scope>NUCLEOTIDE SEQUENCE</scope>
</reference>
<name>B6SHI4_MAIZE</name>
<protein>
    <submittedName>
        <fullName evidence="1">Uncharacterized protein</fullName>
    </submittedName>
</protein>
<proteinExistence type="evidence at transcript level"/>
<accession>B6SHI4</accession>
<dbReference type="AlphaFoldDB" id="B6SHI4"/>
<dbReference type="EMBL" id="EU952199">
    <property type="protein sequence ID" value="ACG24317.1"/>
    <property type="molecule type" value="mRNA"/>
</dbReference>